<protein>
    <submittedName>
        <fullName evidence="1">Uncharacterized protein</fullName>
    </submittedName>
</protein>
<sequence length="312" mass="35470">MHQLEELLIIFLPFLIGLILTFKTFISFTTWIFNTCLRSEKHFIKSYGSWALITGSTDGIGKALSYQLAERNLNLILVSRNSKKLETVKNEISTKNPHIQIKTVTIDFSGDFTDGVREIEILARDLDLGILINNVGISYPKAMFFHEVKEETWMKIVRVNIESTTRITKAVIGGMMERKKGSIVNIGSGAAAVVPSHPLFTIYAATKAYVDQFSRSLHVEYKQYGIHVQCQVPLYVATNMVSRVASIGKDSFFIPTPEGYAKAAIRKIGYEQRCTPYWAHSIQWAFACLIPNPLLDYWRMSIGLRRRRNHVD</sequence>
<dbReference type="Proteomes" id="UP001177021">
    <property type="component" value="Unassembled WGS sequence"/>
</dbReference>
<organism evidence="1 2">
    <name type="scientific">Trifolium pratense</name>
    <name type="common">Red clover</name>
    <dbReference type="NCBI Taxonomy" id="57577"/>
    <lineage>
        <taxon>Eukaryota</taxon>
        <taxon>Viridiplantae</taxon>
        <taxon>Streptophyta</taxon>
        <taxon>Embryophyta</taxon>
        <taxon>Tracheophyta</taxon>
        <taxon>Spermatophyta</taxon>
        <taxon>Magnoliopsida</taxon>
        <taxon>eudicotyledons</taxon>
        <taxon>Gunneridae</taxon>
        <taxon>Pentapetalae</taxon>
        <taxon>rosids</taxon>
        <taxon>fabids</taxon>
        <taxon>Fabales</taxon>
        <taxon>Fabaceae</taxon>
        <taxon>Papilionoideae</taxon>
        <taxon>50 kb inversion clade</taxon>
        <taxon>NPAAA clade</taxon>
        <taxon>Hologalegina</taxon>
        <taxon>IRL clade</taxon>
        <taxon>Trifolieae</taxon>
        <taxon>Trifolium</taxon>
    </lineage>
</organism>
<evidence type="ECO:0000313" key="1">
    <source>
        <dbReference type="EMBL" id="CAJ2677163.1"/>
    </source>
</evidence>
<dbReference type="EMBL" id="CASHSV030000823">
    <property type="protein sequence ID" value="CAJ2677163.1"/>
    <property type="molecule type" value="Genomic_DNA"/>
</dbReference>
<accession>A0ACB0M914</accession>
<comment type="caution">
    <text evidence="1">The sequence shown here is derived from an EMBL/GenBank/DDBJ whole genome shotgun (WGS) entry which is preliminary data.</text>
</comment>
<proteinExistence type="predicted"/>
<reference evidence="1" key="1">
    <citation type="submission" date="2023-10" db="EMBL/GenBank/DDBJ databases">
        <authorList>
            <person name="Rodriguez Cubillos JULIANA M."/>
            <person name="De Vega J."/>
        </authorList>
    </citation>
    <scope>NUCLEOTIDE SEQUENCE</scope>
</reference>
<gene>
    <name evidence="1" type="ORF">MILVUS5_LOCUS39727</name>
</gene>
<evidence type="ECO:0000313" key="2">
    <source>
        <dbReference type="Proteomes" id="UP001177021"/>
    </source>
</evidence>
<keyword evidence="2" id="KW-1185">Reference proteome</keyword>
<name>A0ACB0M914_TRIPR</name>